<dbReference type="Pfam" id="PF25601">
    <property type="entry name" value="AAA_lid_14"/>
    <property type="match status" value="1"/>
</dbReference>
<sequence length="344" mass="39000">MASYNYAESLDSHNCIIPPKDFNPFKIENIFTCSKSMKRIIDLALRIAGSNAPVLILGPSGVGKEELASLIHKNSKRAQNSFVKLNCSAIPDNLIESEFFGYEAGSFTGASRSGKKGLIELAEKGTLFLDELGEMPPNLQTKLLRVLQNGKFLKIGAYKESSSDTRIIAATNKDLQAMIKSGTFREDLYFRLNVIPIHIPRLNERREDIPLLSMYFLDYFNKQYNVNKKIRLEVMNQLLCHNWPGNIRELKNTIERLVLISLDDVITMDDLSYSYFAENKYNSIESSISDIQYIPNMTLREMVNEFETNIITQAVKKYGSIRKAAKVLDVTPSTLSRKLNRGMS</sequence>
<reference evidence="9 10" key="1">
    <citation type="submission" date="2021-10" db="EMBL/GenBank/DDBJ databases">
        <title>Lutispora strain m25 sp. nov., a thermophilic, non-spore-forming bacterium isolated from a lab-scale methanogenic bioreactor digesting anaerobic sludge.</title>
        <authorList>
            <person name="El Houari A."/>
            <person name="Mcdonald J."/>
        </authorList>
    </citation>
    <scope>NUCLEOTIDE SEQUENCE [LARGE SCALE GENOMIC DNA]</scope>
    <source>
        <strain evidence="10">m25</strain>
    </source>
</reference>
<dbReference type="SMART" id="SM00382">
    <property type="entry name" value="AAA"/>
    <property type="match status" value="1"/>
</dbReference>
<dbReference type="Gene3D" id="3.40.50.300">
    <property type="entry name" value="P-loop containing nucleotide triphosphate hydrolases"/>
    <property type="match status" value="1"/>
</dbReference>
<keyword evidence="2" id="KW-0058">Aromatic hydrocarbons catabolism</keyword>
<protein>
    <recommendedName>
        <fullName evidence="7">HTH-type transcriptional regulatory protein TyrR</fullName>
    </recommendedName>
</protein>
<evidence type="ECO:0000256" key="1">
    <source>
        <dbReference type="ARBA" id="ARBA00022741"/>
    </source>
</evidence>
<dbReference type="InterPro" id="IPR003593">
    <property type="entry name" value="AAA+_ATPase"/>
</dbReference>
<dbReference type="InterPro" id="IPR025944">
    <property type="entry name" value="Sigma_54_int_dom_CS"/>
</dbReference>
<keyword evidence="3" id="KW-0067">ATP-binding</keyword>
<dbReference type="CDD" id="cd00009">
    <property type="entry name" value="AAA"/>
    <property type="match status" value="1"/>
</dbReference>
<dbReference type="InterPro" id="IPR025943">
    <property type="entry name" value="Sigma_54_int_dom_ATP-bd_2"/>
</dbReference>
<accession>A0ABT1NE24</accession>
<feature type="domain" description="Sigma-54 factor interaction" evidence="8">
    <location>
        <begin position="30"/>
        <end position="259"/>
    </location>
</feature>
<dbReference type="PROSITE" id="PS50045">
    <property type="entry name" value="SIGMA54_INTERACT_4"/>
    <property type="match status" value="1"/>
</dbReference>
<evidence type="ECO:0000256" key="4">
    <source>
        <dbReference type="ARBA" id="ARBA00023015"/>
    </source>
</evidence>
<evidence type="ECO:0000256" key="7">
    <source>
        <dbReference type="ARBA" id="ARBA00029500"/>
    </source>
</evidence>
<gene>
    <name evidence="9" type="ORF">LJD61_08040</name>
</gene>
<organism evidence="9 10">
    <name type="scientific">Lutispora saccharofermentans</name>
    <dbReference type="NCBI Taxonomy" id="3024236"/>
    <lineage>
        <taxon>Bacteria</taxon>
        <taxon>Bacillati</taxon>
        <taxon>Bacillota</taxon>
        <taxon>Clostridia</taxon>
        <taxon>Lutisporales</taxon>
        <taxon>Lutisporaceae</taxon>
        <taxon>Lutispora</taxon>
    </lineage>
</organism>
<keyword evidence="6" id="KW-0804">Transcription</keyword>
<dbReference type="Pfam" id="PF00158">
    <property type="entry name" value="Sigma54_activat"/>
    <property type="match status" value="1"/>
</dbReference>
<proteinExistence type="predicted"/>
<evidence type="ECO:0000259" key="8">
    <source>
        <dbReference type="PROSITE" id="PS50045"/>
    </source>
</evidence>
<keyword evidence="1" id="KW-0547">Nucleotide-binding</keyword>
<dbReference type="SUPFAM" id="SSF52540">
    <property type="entry name" value="P-loop containing nucleoside triphosphate hydrolases"/>
    <property type="match status" value="1"/>
</dbReference>
<name>A0ABT1NE24_9FIRM</name>
<dbReference type="PROSITE" id="PS00676">
    <property type="entry name" value="SIGMA54_INTERACT_2"/>
    <property type="match status" value="1"/>
</dbReference>
<comment type="caution">
    <text evidence="9">The sequence shown here is derived from an EMBL/GenBank/DDBJ whole genome shotgun (WGS) entry which is preliminary data.</text>
</comment>
<dbReference type="EMBL" id="JAJEKE010000005">
    <property type="protein sequence ID" value="MCQ1529502.1"/>
    <property type="molecule type" value="Genomic_DNA"/>
</dbReference>
<keyword evidence="5" id="KW-0238">DNA-binding</keyword>
<dbReference type="InterPro" id="IPR027417">
    <property type="entry name" value="P-loop_NTPase"/>
</dbReference>
<dbReference type="InterPro" id="IPR009057">
    <property type="entry name" value="Homeodomain-like_sf"/>
</dbReference>
<dbReference type="Proteomes" id="UP001651880">
    <property type="component" value="Unassembled WGS sequence"/>
</dbReference>
<dbReference type="InterPro" id="IPR030828">
    <property type="entry name" value="HTH_TyrR"/>
</dbReference>
<evidence type="ECO:0000256" key="2">
    <source>
        <dbReference type="ARBA" id="ARBA00022797"/>
    </source>
</evidence>
<dbReference type="RefSeq" id="WP_255227018.1">
    <property type="nucleotide sequence ID" value="NZ_JAJEKE010000005.1"/>
</dbReference>
<evidence type="ECO:0000256" key="6">
    <source>
        <dbReference type="ARBA" id="ARBA00023163"/>
    </source>
</evidence>
<keyword evidence="10" id="KW-1185">Reference proteome</keyword>
<keyword evidence="4" id="KW-0805">Transcription regulation</keyword>
<evidence type="ECO:0000256" key="3">
    <source>
        <dbReference type="ARBA" id="ARBA00022840"/>
    </source>
</evidence>
<dbReference type="Gene3D" id="1.10.8.60">
    <property type="match status" value="1"/>
</dbReference>
<dbReference type="InterPro" id="IPR002078">
    <property type="entry name" value="Sigma_54_int"/>
</dbReference>
<dbReference type="PROSITE" id="PS00688">
    <property type="entry name" value="SIGMA54_INTERACT_3"/>
    <property type="match status" value="1"/>
</dbReference>
<evidence type="ECO:0000313" key="9">
    <source>
        <dbReference type="EMBL" id="MCQ1529502.1"/>
    </source>
</evidence>
<dbReference type="SUPFAM" id="SSF46689">
    <property type="entry name" value="Homeodomain-like"/>
    <property type="match status" value="1"/>
</dbReference>
<dbReference type="Gene3D" id="1.10.10.60">
    <property type="entry name" value="Homeodomain-like"/>
    <property type="match status" value="1"/>
</dbReference>
<evidence type="ECO:0000313" key="10">
    <source>
        <dbReference type="Proteomes" id="UP001651880"/>
    </source>
</evidence>
<evidence type="ECO:0000256" key="5">
    <source>
        <dbReference type="ARBA" id="ARBA00023125"/>
    </source>
</evidence>
<dbReference type="Pfam" id="PF18024">
    <property type="entry name" value="HTH_50"/>
    <property type="match status" value="1"/>
</dbReference>
<dbReference type="PANTHER" id="PTHR32071">
    <property type="entry name" value="TRANSCRIPTIONAL REGULATORY PROTEIN"/>
    <property type="match status" value="1"/>
</dbReference>
<dbReference type="PANTHER" id="PTHR32071:SF57">
    <property type="entry name" value="C4-DICARBOXYLATE TRANSPORT TRANSCRIPTIONAL REGULATORY PROTEIN DCTD"/>
    <property type="match status" value="1"/>
</dbReference>
<dbReference type="InterPro" id="IPR058031">
    <property type="entry name" value="AAA_lid_NorR"/>
</dbReference>